<reference evidence="2 3" key="1">
    <citation type="submission" date="2015-09" db="EMBL/GenBank/DDBJ databases">
        <title>Identification and resolution of microdiversity through metagenomic sequencing of parallel consortia.</title>
        <authorList>
            <person name="Nelson W.C."/>
            <person name="Romine M.F."/>
            <person name="Lindemann S.R."/>
        </authorList>
    </citation>
    <scope>NUCLEOTIDE SEQUENCE [LARGE SCALE GENOMIC DNA]</scope>
    <source>
        <strain evidence="2">Ana</strain>
    </source>
</reference>
<proteinExistence type="predicted"/>
<dbReference type="InterPro" id="IPR001041">
    <property type="entry name" value="2Fe-2S_ferredoxin-type"/>
</dbReference>
<dbReference type="SUPFAM" id="SSF54292">
    <property type="entry name" value="2Fe-2S ferredoxin-like"/>
    <property type="match status" value="1"/>
</dbReference>
<evidence type="ECO:0000313" key="3">
    <source>
        <dbReference type="Proteomes" id="UP000050465"/>
    </source>
</evidence>
<dbReference type="CDD" id="cd00207">
    <property type="entry name" value="fer2"/>
    <property type="match status" value="1"/>
</dbReference>
<evidence type="ECO:0000259" key="1">
    <source>
        <dbReference type="PROSITE" id="PS51085"/>
    </source>
</evidence>
<dbReference type="Proteomes" id="UP000050465">
    <property type="component" value="Unassembled WGS sequence"/>
</dbReference>
<accession>A0A0P7YTU8</accession>
<dbReference type="PROSITE" id="PS51085">
    <property type="entry name" value="2FE2S_FER_2"/>
    <property type="match status" value="1"/>
</dbReference>
<dbReference type="Pfam" id="PF00111">
    <property type="entry name" value="Fer2"/>
    <property type="match status" value="1"/>
</dbReference>
<gene>
    <name evidence="2" type="ORF">HLUCCA11_16360</name>
</gene>
<sequence>MQIMTLTNAQTVSTATVKIRFLPDDVTVMATSGESWLDVAARAGVQIATGCMAGACHACMIETSSNLAAAAENAAENTAENTAEPVLACLETVPSGVSQIEVNLLSDPTW</sequence>
<comment type="caution">
    <text evidence="2">The sequence shown here is derived from an EMBL/GenBank/DDBJ whole genome shotgun (WGS) entry which is preliminary data.</text>
</comment>
<protein>
    <submittedName>
        <fullName evidence="2">2Fe-2S iron-sulfur cluster binding domain</fullName>
    </submittedName>
</protein>
<dbReference type="Gene3D" id="3.10.20.30">
    <property type="match status" value="1"/>
</dbReference>
<dbReference type="GO" id="GO:0051536">
    <property type="term" value="F:iron-sulfur cluster binding"/>
    <property type="evidence" value="ECO:0007669"/>
    <property type="project" value="InterPro"/>
</dbReference>
<evidence type="ECO:0000313" key="2">
    <source>
        <dbReference type="EMBL" id="KPQ33996.1"/>
    </source>
</evidence>
<dbReference type="EMBL" id="LJZR01000024">
    <property type="protein sequence ID" value="KPQ33996.1"/>
    <property type="molecule type" value="Genomic_DNA"/>
</dbReference>
<name>A0A0P7YTU8_9CYAN</name>
<organism evidence="2 3">
    <name type="scientific">Phormidesmis priestleyi Ana</name>
    <dbReference type="NCBI Taxonomy" id="1666911"/>
    <lineage>
        <taxon>Bacteria</taxon>
        <taxon>Bacillati</taxon>
        <taxon>Cyanobacteriota</taxon>
        <taxon>Cyanophyceae</taxon>
        <taxon>Leptolyngbyales</taxon>
        <taxon>Leptolyngbyaceae</taxon>
        <taxon>Phormidesmis</taxon>
    </lineage>
</organism>
<feature type="domain" description="2Fe-2S ferredoxin-type" evidence="1">
    <location>
        <begin position="17"/>
        <end position="108"/>
    </location>
</feature>
<dbReference type="InterPro" id="IPR036010">
    <property type="entry name" value="2Fe-2S_ferredoxin-like_sf"/>
</dbReference>
<dbReference type="AlphaFoldDB" id="A0A0P7YTU8"/>
<dbReference type="STRING" id="1666911.HLUCCA11_16360"/>
<dbReference type="InterPro" id="IPR012675">
    <property type="entry name" value="Beta-grasp_dom_sf"/>
</dbReference>